<dbReference type="Pfam" id="PF00076">
    <property type="entry name" value="RRM_1"/>
    <property type="match status" value="1"/>
</dbReference>
<keyword evidence="5 9" id="KW-0694">RNA-binding</keyword>
<dbReference type="CDD" id="cd01921">
    <property type="entry name" value="cyclophilin_RRM"/>
    <property type="match status" value="1"/>
</dbReference>
<dbReference type="CDD" id="cd12235">
    <property type="entry name" value="RRM_PPIL4"/>
    <property type="match status" value="1"/>
</dbReference>
<dbReference type="InterPro" id="IPR002130">
    <property type="entry name" value="Cyclophilin-type_PPIase_dom"/>
</dbReference>
<dbReference type="PROSITE" id="PS50072">
    <property type="entry name" value="CSA_PPIASE_2"/>
    <property type="match status" value="1"/>
</dbReference>
<dbReference type="EC" id="5.2.1.8" evidence="10"/>
<reference evidence="14 15" key="1">
    <citation type="journal article" date="2016" name="Proc. Natl. Acad. Sci. U.S.A.">
        <title>Comparative genomics of biotechnologically important yeasts.</title>
        <authorList>
            <person name="Riley R."/>
            <person name="Haridas S."/>
            <person name="Wolfe K.H."/>
            <person name="Lopes M.R."/>
            <person name="Hittinger C.T."/>
            <person name="Goeker M."/>
            <person name="Salamov A.A."/>
            <person name="Wisecaver J.H."/>
            <person name="Long T.M."/>
            <person name="Calvey C.H."/>
            <person name="Aerts A.L."/>
            <person name="Barry K.W."/>
            <person name="Choi C."/>
            <person name="Clum A."/>
            <person name="Coughlan A.Y."/>
            <person name="Deshpande S."/>
            <person name="Douglass A.P."/>
            <person name="Hanson S.J."/>
            <person name="Klenk H.-P."/>
            <person name="LaButti K.M."/>
            <person name="Lapidus A."/>
            <person name="Lindquist E.A."/>
            <person name="Lipzen A.M."/>
            <person name="Meier-Kolthoff J.P."/>
            <person name="Ohm R.A."/>
            <person name="Otillar R.P."/>
            <person name="Pangilinan J.L."/>
            <person name="Peng Y."/>
            <person name="Rokas A."/>
            <person name="Rosa C.A."/>
            <person name="Scheuner C."/>
            <person name="Sibirny A.A."/>
            <person name="Slot J.C."/>
            <person name="Stielow J.B."/>
            <person name="Sun H."/>
            <person name="Kurtzman C.P."/>
            <person name="Blackwell M."/>
            <person name="Grigoriev I.V."/>
            <person name="Jeffries T.W."/>
        </authorList>
    </citation>
    <scope>NUCLEOTIDE SEQUENCE [LARGE SCALE GENOMIC DNA]</scope>
    <source>
        <strain evidence="14 15">DSM 6958</strain>
    </source>
</reference>
<evidence type="ECO:0000259" key="12">
    <source>
        <dbReference type="PROSITE" id="PS50072"/>
    </source>
</evidence>
<comment type="function">
    <text evidence="2 10">PPIases accelerate the folding of proteins. It catalyzes the cis-trans isomerization of proline imidic peptide bonds in oligopeptides.</text>
</comment>
<dbReference type="PRINTS" id="PR00153">
    <property type="entry name" value="CSAPPISMRASE"/>
</dbReference>
<sequence length="380" mass="43128">MSVLLETTEGDIIIDLEVEQAPKLCNNFLKLCKAKYYNFCPFYNIQKDFSCQSGDPLYPLGDGGSSVWGLINNDGRGIERRFFVPDTDSSSQRLRHDKIGTISMPLIPNNKDDEMVVGSQFLITLADNLDDQLHKTAAVFGQVVEGFDTLETINKSFCDDMGRPYKDIRIKHTYVLEDPLDDIEGLDFPPTSPEPSEKQLSTVRLSGTAEKPEQEEIEDDIAARKRDQEARAQALTLEIIGDLPHAEVKPEENVLFVCKLNPVTKDEDLELIFSRFGNIISCEIVRDFETGNSLQYGFIEFENQADCERAYMKMEGVLIDDNRIHVDFSQSVSKLSGAWRNKVNLQRERKHGRSFTRSSFRAQGNSCGREKTKSFNQQKI</sequence>
<dbReference type="GO" id="GO:0003723">
    <property type="term" value="F:RNA binding"/>
    <property type="evidence" value="ECO:0007669"/>
    <property type="project" value="UniProtKB-UniRule"/>
</dbReference>
<keyword evidence="15" id="KW-1185">Reference proteome</keyword>
<dbReference type="EMBL" id="KV454408">
    <property type="protein sequence ID" value="ODQ66408.1"/>
    <property type="molecule type" value="Genomic_DNA"/>
</dbReference>
<organism evidence="14 15">
    <name type="scientific">Nadsonia fulvescens var. elongata DSM 6958</name>
    <dbReference type="NCBI Taxonomy" id="857566"/>
    <lineage>
        <taxon>Eukaryota</taxon>
        <taxon>Fungi</taxon>
        <taxon>Dikarya</taxon>
        <taxon>Ascomycota</taxon>
        <taxon>Saccharomycotina</taxon>
        <taxon>Dipodascomycetes</taxon>
        <taxon>Dipodascales</taxon>
        <taxon>Dipodascales incertae sedis</taxon>
        <taxon>Nadsonia</taxon>
    </lineage>
</organism>
<feature type="region of interest" description="Disordered" evidence="11">
    <location>
        <begin position="359"/>
        <end position="380"/>
    </location>
</feature>
<dbReference type="SMART" id="SM00360">
    <property type="entry name" value="RRM"/>
    <property type="match status" value="1"/>
</dbReference>
<evidence type="ECO:0000256" key="11">
    <source>
        <dbReference type="SAM" id="MobiDB-lite"/>
    </source>
</evidence>
<dbReference type="Pfam" id="PF00160">
    <property type="entry name" value="Pro_isomerase"/>
    <property type="match status" value="1"/>
</dbReference>
<dbReference type="InterPro" id="IPR035538">
    <property type="entry name" value="Cyclophilin_PPIL4"/>
</dbReference>
<dbReference type="PROSITE" id="PS50102">
    <property type="entry name" value="RRM"/>
    <property type="match status" value="1"/>
</dbReference>
<dbReference type="GO" id="GO:0006357">
    <property type="term" value="P:regulation of transcription by RNA polymerase II"/>
    <property type="evidence" value="ECO:0007669"/>
    <property type="project" value="EnsemblFungi"/>
</dbReference>
<evidence type="ECO:0000256" key="1">
    <source>
        <dbReference type="ARBA" id="ARBA00000971"/>
    </source>
</evidence>
<proteinExistence type="inferred from homology"/>
<comment type="subcellular location">
    <subcellularLocation>
        <location evidence="3 10">Nucleus</location>
    </subcellularLocation>
</comment>
<evidence type="ECO:0000256" key="4">
    <source>
        <dbReference type="ARBA" id="ARBA00010739"/>
    </source>
</evidence>
<dbReference type="PANTHER" id="PTHR45843:SF1">
    <property type="entry name" value="PEPTIDYL-PROLYL CIS-TRANS ISOMERASE-LIKE 4"/>
    <property type="match status" value="1"/>
</dbReference>
<evidence type="ECO:0000256" key="3">
    <source>
        <dbReference type="ARBA" id="ARBA00004123"/>
    </source>
</evidence>
<dbReference type="GO" id="GO:0003755">
    <property type="term" value="F:peptidyl-prolyl cis-trans isomerase activity"/>
    <property type="evidence" value="ECO:0007669"/>
    <property type="project" value="UniProtKB-UniRule"/>
</dbReference>
<dbReference type="InterPro" id="IPR012677">
    <property type="entry name" value="Nucleotide-bd_a/b_plait_sf"/>
</dbReference>
<evidence type="ECO:0000256" key="5">
    <source>
        <dbReference type="ARBA" id="ARBA00022884"/>
    </source>
</evidence>
<dbReference type="InterPro" id="IPR029000">
    <property type="entry name" value="Cyclophilin-like_dom_sf"/>
</dbReference>
<dbReference type="AlphaFoldDB" id="A0A1E3PM52"/>
<keyword evidence="7 10" id="KW-0413">Isomerase</keyword>
<evidence type="ECO:0000256" key="9">
    <source>
        <dbReference type="PROSITE-ProRule" id="PRU00176"/>
    </source>
</evidence>
<feature type="domain" description="RRM" evidence="13">
    <location>
        <begin position="253"/>
        <end position="331"/>
    </location>
</feature>
<dbReference type="InterPro" id="IPR000504">
    <property type="entry name" value="RRM_dom"/>
</dbReference>
<evidence type="ECO:0000313" key="14">
    <source>
        <dbReference type="EMBL" id="ODQ66408.1"/>
    </source>
</evidence>
<dbReference type="STRING" id="857566.A0A1E3PM52"/>
<dbReference type="InterPro" id="IPR035542">
    <property type="entry name" value="CRIP"/>
</dbReference>
<evidence type="ECO:0000256" key="7">
    <source>
        <dbReference type="ARBA" id="ARBA00023235"/>
    </source>
</evidence>
<dbReference type="OrthoDB" id="2083at2759"/>
<comment type="similarity">
    <text evidence="4 10">Belongs to the cyclophilin-type PPIase family. PPIL4 subfamily.</text>
</comment>
<name>A0A1E3PM52_9ASCO</name>
<accession>A0A1E3PM52</accession>
<feature type="region of interest" description="Disordered" evidence="11">
    <location>
        <begin position="188"/>
        <end position="216"/>
    </location>
</feature>
<protein>
    <recommendedName>
        <fullName evidence="10">Peptidyl-prolyl cis-trans isomerase</fullName>
        <shortName evidence="10">PPIase</shortName>
        <ecNumber evidence="10">5.2.1.8</ecNumber>
    </recommendedName>
</protein>
<dbReference type="Gene3D" id="3.30.70.330">
    <property type="match status" value="1"/>
</dbReference>
<gene>
    <name evidence="14" type="ORF">NADFUDRAFT_82237</name>
</gene>
<dbReference type="Gene3D" id="2.40.100.10">
    <property type="entry name" value="Cyclophilin-like"/>
    <property type="match status" value="1"/>
</dbReference>
<feature type="domain" description="PPIase cyclophilin-type" evidence="12">
    <location>
        <begin position="10"/>
        <end position="175"/>
    </location>
</feature>
<evidence type="ECO:0000256" key="10">
    <source>
        <dbReference type="RuleBase" id="RU365081"/>
    </source>
</evidence>
<evidence type="ECO:0000259" key="13">
    <source>
        <dbReference type="PROSITE" id="PS50102"/>
    </source>
</evidence>
<evidence type="ECO:0000256" key="2">
    <source>
        <dbReference type="ARBA" id="ARBA00002388"/>
    </source>
</evidence>
<dbReference type="PANTHER" id="PTHR45843">
    <property type="entry name" value="PEPTIDYL-PROLYL CIS-TRANS ISOMERASE-LIKE 4"/>
    <property type="match status" value="1"/>
</dbReference>
<dbReference type="Proteomes" id="UP000095009">
    <property type="component" value="Unassembled WGS sequence"/>
</dbReference>
<evidence type="ECO:0000313" key="15">
    <source>
        <dbReference type="Proteomes" id="UP000095009"/>
    </source>
</evidence>
<dbReference type="GO" id="GO:0000785">
    <property type="term" value="C:chromatin"/>
    <property type="evidence" value="ECO:0007669"/>
    <property type="project" value="EnsemblFungi"/>
</dbReference>
<evidence type="ECO:0000256" key="8">
    <source>
        <dbReference type="ARBA" id="ARBA00023242"/>
    </source>
</evidence>
<keyword evidence="8 10" id="KW-0539">Nucleus</keyword>
<keyword evidence="6 10" id="KW-0697">Rotamase</keyword>
<comment type="catalytic activity">
    <reaction evidence="1 10">
        <text>[protein]-peptidylproline (omega=180) = [protein]-peptidylproline (omega=0)</text>
        <dbReference type="Rhea" id="RHEA:16237"/>
        <dbReference type="Rhea" id="RHEA-COMP:10747"/>
        <dbReference type="Rhea" id="RHEA-COMP:10748"/>
        <dbReference type="ChEBI" id="CHEBI:83833"/>
        <dbReference type="ChEBI" id="CHEBI:83834"/>
        <dbReference type="EC" id="5.2.1.8"/>
    </reaction>
</comment>
<dbReference type="InterPro" id="IPR035979">
    <property type="entry name" value="RBD_domain_sf"/>
</dbReference>
<dbReference type="GO" id="GO:0005634">
    <property type="term" value="C:nucleus"/>
    <property type="evidence" value="ECO:0007669"/>
    <property type="project" value="UniProtKB-SubCell"/>
</dbReference>
<dbReference type="SUPFAM" id="SSF50891">
    <property type="entry name" value="Cyclophilin-like"/>
    <property type="match status" value="1"/>
</dbReference>
<evidence type="ECO:0000256" key="6">
    <source>
        <dbReference type="ARBA" id="ARBA00023110"/>
    </source>
</evidence>
<dbReference type="SUPFAM" id="SSF54928">
    <property type="entry name" value="RNA-binding domain, RBD"/>
    <property type="match status" value="1"/>
</dbReference>